<keyword evidence="3" id="KW-1185">Reference proteome</keyword>
<dbReference type="PANTHER" id="PTHR48449">
    <property type="entry name" value="DUF1985 DOMAIN-CONTAINING PROTEIN"/>
    <property type="match status" value="1"/>
</dbReference>
<evidence type="ECO:0000313" key="3">
    <source>
        <dbReference type="Proteomes" id="UP001604336"/>
    </source>
</evidence>
<gene>
    <name evidence="2" type="ORF">Adt_48450</name>
</gene>
<organism evidence="2 3">
    <name type="scientific">Abeliophyllum distichum</name>
    <dbReference type="NCBI Taxonomy" id="126358"/>
    <lineage>
        <taxon>Eukaryota</taxon>
        <taxon>Viridiplantae</taxon>
        <taxon>Streptophyta</taxon>
        <taxon>Embryophyta</taxon>
        <taxon>Tracheophyta</taxon>
        <taxon>Spermatophyta</taxon>
        <taxon>Magnoliopsida</taxon>
        <taxon>eudicotyledons</taxon>
        <taxon>Gunneridae</taxon>
        <taxon>Pentapetalae</taxon>
        <taxon>asterids</taxon>
        <taxon>lamiids</taxon>
        <taxon>Lamiales</taxon>
        <taxon>Oleaceae</taxon>
        <taxon>Forsythieae</taxon>
        <taxon>Abeliophyllum</taxon>
    </lineage>
</organism>
<dbReference type="Proteomes" id="UP001604336">
    <property type="component" value="Unassembled WGS sequence"/>
</dbReference>
<dbReference type="PANTHER" id="PTHR48449:SF1">
    <property type="entry name" value="DUF1985 DOMAIN-CONTAINING PROTEIN"/>
    <property type="match status" value="1"/>
</dbReference>
<sequence>MFTYNFQAGDFCINPDDRIGARVMVSTPYDVIISLNQKMNNSQKELFRLTSFGHFLNVNEIYLQHQLIHKMLLMEVRQPNKEQMWFSISGRILKFSIEEFCIVTGLKCNGLDAIPKSRNTKSMLRQIYFGDLKSVYNKDVEQIFMNMPSDSRDEDVVKSGILYLITPYLFTAPYKKQIALTKSTYDEGIKKDIFMYRLYGFSLAFQIWIYEVVPSIDGKICSRLHQTWPRLLNWTNTSMRVMVEKINFDLPDASFVHSYPNDSTRGIPDVVHIADAQSHVRNIDKDDDVNMCNPLQDPFYTEVVMK</sequence>
<dbReference type="Pfam" id="PF09331">
    <property type="entry name" value="DUF1985"/>
    <property type="match status" value="1"/>
</dbReference>
<comment type="caution">
    <text evidence="2">The sequence shown here is derived from an EMBL/GenBank/DDBJ whole genome shotgun (WGS) entry which is preliminary data.</text>
</comment>
<reference evidence="3" key="1">
    <citation type="submission" date="2024-07" db="EMBL/GenBank/DDBJ databases">
        <title>Two chromosome-level genome assemblies of Korean endemic species Abeliophyllum distichum and Forsythia ovata (Oleaceae).</title>
        <authorList>
            <person name="Jang H."/>
        </authorList>
    </citation>
    <scope>NUCLEOTIDE SEQUENCE [LARGE SCALE GENOMIC DNA]</scope>
</reference>
<dbReference type="AlphaFoldDB" id="A0ABD1NR21"/>
<evidence type="ECO:0000259" key="1">
    <source>
        <dbReference type="Pfam" id="PF09331"/>
    </source>
</evidence>
<accession>A0ABD1NR21</accession>
<protein>
    <submittedName>
        <fullName evidence="2">DUF1985 domain-containing protein</fullName>
    </submittedName>
</protein>
<evidence type="ECO:0000313" key="2">
    <source>
        <dbReference type="EMBL" id="KAL2454055.1"/>
    </source>
</evidence>
<dbReference type="EMBL" id="JBFOLK010000488">
    <property type="protein sequence ID" value="KAL2454055.1"/>
    <property type="molecule type" value="Genomic_DNA"/>
</dbReference>
<proteinExistence type="predicted"/>
<dbReference type="InterPro" id="IPR015410">
    <property type="entry name" value="DUF1985"/>
</dbReference>
<feature type="domain" description="DUF1985" evidence="1">
    <location>
        <begin position="72"/>
        <end position="180"/>
    </location>
</feature>
<name>A0ABD1NR21_9LAMI</name>